<evidence type="ECO:0000313" key="2">
    <source>
        <dbReference type="EMBL" id="MDU0807721.1"/>
    </source>
</evidence>
<protein>
    <recommendedName>
        <fullName evidence="4">Translocation protein TolB</fullName>
    </recommendedName>
</protein>
<dbReference type="EMBL" id="JAVNWW010000001">
    <property type="protein sequence ID" value="MDU0807721.1"/>
    <property type="molecule type" value="Genomic_DNA"/>
</dbReference>
<evidence type="ECO:0000313" key="3">
    <source>
        <dbReference type="Proteomes" id="UP001249959"/>
    </source>
</evidence>
<organism evidence="2 3">
    <name type="scientific">Aquirufa regiilacus</name>
    <dbReference type="NCBI Taxonomy" id="3024868"/>
    <lineage>
        <taxon>Bacteria</taxon>
        <taxon>Pseudomonadati</taxon>
        <taxon>Bacteroidota</taxon>
        <taxon>Cytophagia</taxon>
        <taxon>Cytophagales</taxon>
        <taxon>Flectobacillaceae</taxon>
        <taxon>Aquirufa</taxon>
    </lineage>
</organism>
<accession>A0ABU3TPC8</accession>
<evidence type="ECO:0000256" key="1">
    <source>
        <dbReference type="SAM" id="SignalP"/>
    </source>
</evidence>
<keyword evidence="1" id="KW-0732">Signal</keyword>
<name>A0ABU3TPC8_9BACT</name>
<keyword evidence="3" id="KW-1185">Reference proteome</keyword>
<gene>
    <name evidence="2" type="ORF">PQG45_01585</name>
</gene>
<comment type="caution">
    <text evidence="2">The sequence shown here is derived from an EMBL/GenBank/DDBJ whole genome shotgun (WGS) entry which is preliminary data.</text>
</comment>
<dbReference type="Proteomes" id="UP001249959">
    <property type="component" value="Unassembled WGS sequence"/>
</dbReference>
<dbReference type="Gene3D" id="2.40.160.50">
    <property type="entry name" value="membrane protein fhac: a member of the omp85/tpsb transporter family"/>
    <property type="match status" value="1"/>
</dbReference>
<sequence length="1010" mass="115567">MRFFRLLLLGLCSLLFAQQLQAQDFYPSQRAWDKTRIQHQKFAWKYLANQNFEVYYFGKNEALARTTLQLLDADYQRITNLLSYTPYQKTRIFVYPSGNELAQSNSGISYANAQEAADENRAKFRIEIAYQNQFQEYRLNLLKQLSQVYLHDILYGGSIKDALQNSLLLSVPEWFTSGLSAYLAAGETPAMNQYMFQVVVANKVRKPVLARGIEAEYLGQSIWSYIARVYGANQIGNIVNLTRIIRNEQSSISSTLRKPIAKFLKEWFEFYVSEAKQYEVNVQPVPQKTLLSFDMTKGEQIRDVQLSPDGKWFVYLLDDSGRFRVMLRSVLGNSTKEIFRTGLKDPLRKETSVSPLVQWAANQDLYILANQEGKSFLHVFQWTKQNLKLASKRNLGDIRFLDFELNANAQRMLVRSFKLGQVDVGIYDIRRNRLSAITQDSNQESEAHWWGNEGDVIYLTDRISDSTYLKEKGLFVMKHWRAEDPANAKELFMHKGTIRNVRPISDSLIYFLNENPAGNELVSYHAADQKLYQTIVKSGDWSAFRWAGDQLLVQNRSVLTEQVQQFEGKSLANIPSYLWYPMLPDTSSALAQPIPSDENRRVTDVRKSRIERQQALRLRKDTNRLIGPLDYQNSLVLNGSEGSFKVDPIRGLGYSMDLKMNDLLENHLFKVGSYVSANIKNVDLWGEYNYLANRVDWTLRVDRKILDQETEILSQKIRYNRVELKAVYPFTLVSKFSVSGMFTNNRAIDQYNVSTPENVSSYVGGRLAYTFDNTVHVAENLQTGFRLFTGIEFQQSMQKSSFTRINLDARRYLKISNSLFLATRLSASQAVGNAATQTLLGGMDNWLFIDREIQNKENPLGTAGIAQRDVFMSDFATSLRGFKMNKLAGNSHLLLNVELRVPLKSLLGPSYAKSQFLNTFQMLGFFDMGSAWTGATPFSRTNGFNTNTYGGNTNPFQATVTDFRNPFLFGYGVGARANIVGYFVKLDYAYGIENDEIKSPITYLTLGHDF</sequence>
<proteinExistence type="predicted"/>
<reference evidence="2 3" key="1">
    <citation type="submission" date="2023-09" db="EMBL/GenBank/DDBJ databases">
        <title>Aquirufa genomes.</title>
        <authorList>
            <person name="Pitt A."/>
        </authorList>
    </citation>
    <scope>NUCLEOTIDE SEQUENCE [LARGE SCALE GENOMIC DNA]</scope>
    <source>
        <strain evidence="2 3">LEOWEIH-7C</strain>
    </source>
</reference>
<dbReference type="SUPFAM" id="SSF69322">
    <property type="entry name" value="Tricorn protease domain 2"/>
    <property type="match status" value="1"/>
</dbReference>
<feature type="signal peptide" evidence="1">
    <location>
        <begin position="1"/>
        <end position="22"/>
    </location>
</feature>
<feature type="chain" id="PRO_5046472010" description="Translocation protein TolB" evidence="1">
    <location>
        <begin position="23"/>
        <end position="1010"/>
    </location>
</feature>
<dbReference type="RefSeq" id="WP_316070177.1">
    <property type="nucleotide sequence ID" value="NZ_JAVNWW010000001.1"/>
</dbReference>
<evidence type="ECO:0008006" key="4">
    <source>
        <dbReference type="Google" id="ProtNLM"/>
    </source>
</evidence>